<dbReference type="Pfam" id="PF00024">
    <property type="entry name" value="PAN_1"/>
    <property type="match status" value="1"/>
</dbReference>
<gene>
    <name evidence="3" type="ORF">L9F63_015936</name>
</gene>
<organism evidence="3 4">
    <name type="scientific">Diploptera punctata</name>
    <name type="common">Pacific beetle cockroach</name>
    <dbReference type="NCBI Taxonomy" id="6984"/>
    <lineage>
        <taxon>Eukaryota</taxon>
        <taxon>Metazoa</taxon>
        <taxon>Ecdysozoa</taxon>
        <taxon>Arthropoda</taxon>
        <taxon>Hexapoda</taxon>
        <taxon>Insecta</taxon>
        <taxon>Pterygota</taxon>
        <taxon>Neoptera</taxon>
        <taxon>Polyneoptera</taxon>
        <taxon>Dictyoptera</taxon>
        <taxon>Blattodea</taxon>
        <taxon>Blaberoidea</taxon>
        <taxon>Blaberidae</taxon>
        <taxon>Diplopterinae</taxon>
        <taxon>Diploptera</taxon>
    </lineage>
</organism>
<dbReference type="PROSITE" id="PS50948">
    <property type="entry name" value="PAN"/>
    <property type="match status" value="1"/>
</dbReference>
<name>A0AAD8A4S0_DIPPU</name>
<dbReference type="Proteomes" id="UP001233999">
    <property type="component" value="Unassembled WGS sequence"/>
</dbReference>
<evidence type="ECO:0000256" key="1">
    <source>
        <dbReference type="SAM" id="SignalP"/>
    </source>
</evidence>
<feature type="signal peptide" evidence="1">
    <location>
        <begin position="1"/>
        <end position="21"/>
    </location>
</feature>
<dbReference type="InterPro" id="IPR003609">
    <property type="entry name" value="Pan_app"/>
</dbReference>
<feature type="chain" id="PRO_5042257197" description="Apple domain-containing protein" evidence="1">
    <location>
        <begin position="22"/>
        <end position="309"/>
    </location>
</feature>
<sequence length="309" mass="35684">MRAPFFALLWAFCASPIDVSGEGVKIDSQIASITSDCYERIAIGQRLKSTDVLRTVTTQQVKECEKECDLDLDKCSSYDFGIGHQGNGTCNLSPKVPPRSGTLVEDPDYDVYVKKQECRYVELPPPSYPSFTTTIHHEDQENKPPRHLTEYTVLLINTSAYGMYAKLVHFFLCTIWNIHIKNYRLHKNERTAVKNLNLQNVTSSLAFILAFHMLELEYLNCVRLEYLNCVRLELQLQCLNCVRLAFRLVFHRLQLQCLNCVRLAFRLQCLNCARLAFRLVFHRLQLQLESQRTFRVDAPLLALLDQNKS</sequence>
<reference evidence="3" key="1">
    <citation type="journal article" date="2023" name="IScience">
        <title>Live-bearing cockroach genome reveals convergent evolutionary mechanisms linked to viviparity in insects and beyond.</title>
        <authorList>
            <person name="Fouks B."/>
            <person name="Harrison M.C."/>
            <person name="Mikhailova A.A."/>
            <person name="Marchal E."/>
            <person name="English S."/>
            <person name="Carruthers M."/>
            <person name="Jennings E.C."/>
            <person name="Chiamaka E.L."/>
            <person name="Frigard R.A."/>
            <person name="Pippel M."/>
            <person name="Attardo G.M."/>
            <person name="Benoit J.B."/>
            <person name="Bornberg-Bauer E."/>
            <person name="Tobe S.S."/>
        </authorList>
    </citation>
    <scope>NUCLEOTIDE SEQUENCE</scope>
    <source>
        <strain evidence="3">Stay&amp;Tobe</strain>
    </source>
</reference>
<feature type="domain" description="Apple" evidence="2">
    <location>
        <begin position="37"/>
        <end position="118"/>
    </location>
</feature>
<comment type="caution">
    <text evidence="3">The sequence shown here is derived from an EMBL/GenBank/DDBJ whole genome shotgun (WGS) entry which is preliminary data.</text>
</comment>
<evidence type="ECO:0000259" key="2">
    <source>
        <dbReference type="PROSITE" id="PS50948"/>
    </source>
</evidence>
<accession>A0AAD8A4S0</accession>
<keyword evidence="4" id="KW-1185">Reference proteome</keyword>
<dbReference type="AlphaFoldDB" id="A0AAD8A4S0"/>
<dbReference type="EMBL" id="JASPKZ010003836">
    <property type="protein sequence ID" value="KAJ9592416.1"/>
    <property type="molecule type" value="Genomic_DNA"/>
</dbReference>
<evidence type="ECO:0000313" key="3">
    <source>
        <dbReference type="EMBL" id="KAJ9592416.1"/>
    </source>
</evidence>
<evidence type="ECO:0000313" key="4">
    <source>
        <dbReference type="Proteomes" id="UP001233999"/>
    </source>
</evidence>
<feature type="non-terminal residue" evidence="3">
    <location>
        <position position="1"/>
    </location>
</feature>
<keyword evidence="1" id="KW-0732">Signal</keyword>
<proteinExistence type="predicted"/>
<protein>
    <recommendedName>
        <fullName evidence="2">Apple domain-containing protein</fullName>
    </recommendedName>
</protein>
<reference evidence="3" key="2">
    <citation type="submission" date="2023-05" db="EMBL/GenBank/DDBJ databases">
        <authorList>
            <person name="Fouks B."/>
        </authorList>
    </citation>
    <scope>NUCLEOTIDE SEQUENCE</scope>
    <source>
        <strain evidence="3">Stay&amp;Tobe</strain>
        <tissue evidence="3">Testes</tissue>
    </source>
</reference>